<name>A0AAV7RKF8_PLEWA</name>
<feature type="region of interest" description="Disordered" evidence="1">
    <location>
        <begin position="49"/>
        <end position="77"/>
    </location>
</feature>
<organism evidence="2 3">
    <name type="scientific">Pleurodeles waltl</name>
    <name type="common">Iberian ribbed newt</name>
    <dbReference type="NCBI Taxonomy" id="8319"/>
    <lineage>
        <taxon>Eukaryota</taxon>
        <taxon>Metazoa</taxon>
        <taxon>Chordata</taxon>
        <taxon>Craniata</taxon>
        <taxon>Vertebrata</taxon>
        <taxon>Euteleostomi</taxon>
        <taxon>Amphibia</taxon>
        <taxon>Batrachia</taxon>
        <taxon>Caudata</taxon>
        <taxon>Salamandroidea</taxon>
        <taxon>Salamandridae</taxon>
        <taxon>Pleurodelinae</taxon>
        <taxon>Pleurodeles</taxon>
    </lineage>
</organism>
<accession>A0AAV7RKF8</accession>
<evidence type="ECO:0000256" key="1">
    <source>
        <dbReference type="SAM" id="MobiDB-lite"/>
    </source>
</evidence>
<reference evidence="2" key="1">
    <citation type="journal article" date="2022" name="bioRxiv">
        <title>Sequencing and chromosome-scale assembly of the giantPleurodeles waltlgenome.</title>
        <authorList>
            <person name="Brown T."/>
            <person name="Elewa A."/>
            <person name="Iarovenko S."/>
            <person name="Subramanian E."/>
            <person name="Araus A.J."/>
            <person name="Petzold A."/>
            <person name="Susuki M."/>
            <person name="Suzuki K.-i.T."/>
            <person name="Hayashi T."/>
            <person name="Toyoda A."/>
            <person name="Oliveira C."/>
            <person name="Osipova E."/>
            <person name="Leigh N.D."/>
            <person name="Simon A."/>
            <person name="Yun M.H."/>
        </authorList>
    </citation>
    <scope>NUCLEOTIDE SEQUENCE</scope>
    <source>
        <strain evidence="2">20211129_DDA</strain>
        <tissue evidence="2">Liver</tissue>
    </source>
</reference>
<dbReference type="Proteomes" id="UP001066276">
    <property type="component" value="Chromosome 5"/>
</dbReference>
<sequence length="77" mass="8095">MVGNALGREGKERGSKASAALTSSCGALRCLLSWPQSLKEPPESCRAPAAVRAAGARHPQLSRVNVSHVQSEDGLER</sequence>
<comment type="caution">
    <text evidence="2">The sequence shown here is derived from an EMBL/GenBank/DDBJ whole genome shotgun (WGS) entry which is preliminary data.</text>
</comment>
<dbReference type="AlphaFoldDB" id="A0AAV7RKF8"/>
<proteinExistence type="predicted"/>
<evidence type="ECO:0000313" key="3">
    <source>
        <dbReference type="Proteomes" id="UP001066276"/>
    </source>
</evidence>
<evidence type="ECO:0000313" key="2">
    <source>
        <dbReference type="EMBL" id="KAJ1151990.1"/>
    </source>
</evidence>
<protein>
    <submittedName>
        <fullName evidence="2">Uncharacterized protein</fullName>
    </submittedName>
</protein>
<gene>
    <name evidence="2" type="ORF">NDU88_004769</name>
</gene>
<dbReference type="EMBL" id="JANPWB010000009">
    <property type="protein sequence ID" value="KAJ1151990.1"/>
    <property type="molecule type" value="Genomic_DNA"/>
</dbReference>
<keyword evidence="3" id="KW-1185">Reference proteome</keyword>